<dbReference type="Proteomes" id="UP000197418">
    <property type="component" value="Chromosome"/>
</dbReference>
<proteinExistence type="predicted"/>
<sequence length="83" mass="9548">MRFLGTEEIWCLLGGREEKSGSIGPGTRVRKILKNFPQRKGFGILWMVVRQAGDLEYVEVWVIKGKTRYNLLFQKISPETTCS</sequence>
<gene>
    <name evidence="1" type="ORF">A3L08_00420</name>
</gene>
<protein>
    <submittedName>
        <fullName evidence="1">Uncharacterized protein</fullName>
    </submittedName>
</protein>
<dbReference type="EMBL" id="CP015102">
    <property type="protein sequence ID" value="ASJ05905.1"/>
    <property type="molecule type" value="Genomic_DNA"/>
</dbReference>
<keyword evidence="2" id="KW-1185">Reference proteome</keyword>
<dbReference type="KEGG" id="tpaf:A3L08_00420"/>
<organism evidence="1 2">
    <name type="scientific">Thermococcus pacificus</name>
    <dbReference type="NCBI Taxonomy" id="71998"/>
    <lineage>
        <taxon>Archaea</taxon>
        <taxon>Methanobacteriati</taxon>
        <taxon>Methanobacteriota</taxon>
        <taxon>Thermococci</taxon>
        <taxon>Thermococcales</taxon>
        <taxon>Thermococcaceae</taxon>
        <taxon>Thermococcus</taxon>
    </lineage>
</organism>
<dbReference type="AlphaFoldDB" id="A0A218P555"/>
<name>A0A218P555_9EURY</name>
<accession>A0A218P555</accession>
<evidence type="ECO:0000313" key="1">
    <source>
        <dbReference type="EMBL" id="ASJ05905.1"/>
    </source>
</evidence>
<evidence type="ECO:0000313" key="2">
    <source>
        <dbReference type="Proteomes" id="UP000197418"/>
    </source>
</evidence>
<reference evidence="1 2" key="1">
    <citation type="submission" date="2016-04" db="EMBL/GenBank/DDBJ databases">
        <title>Complete genome sequence of Thermococcus pacificus type strain P4.</title>
        <authorList>
            <person name="Oger P.M."/>
        </authorList>
    </citation>
    <scope>NUCLEOTIDE SEQUENCE [LARGE SCALE GENOMIC DNA]</scope>
    <source>
        <strain evidence="1 2">P-4</strain>
    </source>
</reference>